<dbReference type="SUPFAM" id="SSF52743">
    <property type="entry name" value="Subtilisin-like"/>
    <property type="match status" value="1"/>
</dbReference>
<dbReference type="InterPro" id="IPR036852">
    <property type="entry name" value="Peptidase_S8/S53_dom_sf"/>
</dbReference>
<dbReference type="GO" id="GO:0006508">
    <property type="term" value="P:proteolysis"/>
    <property type="evidence" value="ECO:0007669"/>
    <property type="project" value="UniProtKB-KW"/>
</dbReference>
<dbReference type="OrthoDB" id="9002785at2"/>
<dbReference type="InterPro" id="IPR030400">
    <property type="entry name" value="Sedolisin_dom"/>
</dbReference>
<sequence length="531" mass="55163">MTDNKHALPGSDRKELPGSSCTGPLEDDNERFDVSLIVRRPDAAGFQQHISSLCQSRNPDAKVTPSSPALLSREEYARRFAASLEDVSKVREFAHRHQLRVVSENRVTRTVILSGTARQFMAAFGVRLQHYQHASGNFRGRTGAIHLPADLAGIVTAVLGLDNRPQARAHFRFRPPIRPAAKDPTSGSYTPLELAALYDFAPGDGAKQCVGIIELGGGYDETDLQNFFSSLGLPSPAVNAVSVDGGKNSPSGGADSADGEVMLDIEVVGALAPQAKLAVYFAGNSDQGFINAVNNAIHDTANRPSVISISWGGPESSWTAQSLDAFDDVLQSAVALGVTVCVASGDSGSSDGVNDGADHVDFPASSPYALACGGTRLNAGKGAIKTETVWNDGEQGGAGGGGISTHFPLPGWQKSLKAVRTGGKQATLAHRGVPDVAGNADPETGYKVLVHGQWTVVGGTSAVAPLWAGLIARVNGAAGKTLGYMQPLLYPAGACRDVTQGNNGDFAAASGWDACTGLGSPDGKKIAALLD</sequence>
<dbReference type="GO" id="GO:0004252">
    <property type="term" value="F:serine-type endopeptidase activity"/>
    <property type="evidence" value="ECO:0007669"/>
    <property type="project" value="UniProtKB-UniRule"/>
</dbReference>
<evidence type="ECO:0000256" key="5">
    <source>
        <dbReference type="ARBA" id="ARBA00022837"/>
    </source>
</evidence>
<dbReference type="Pfam" id="PF00082">
    <property type="entry name" value="Peptidase_S8"/>
    <property type="match status" value="1"/>
</dbReference>
<feature type="region of interest" description="Disordered" evidence="8">
    <location>
        <begin position="1"/>
        <end position="28"/>
    </location>
</feature>
<dbReference type="CDD" id="cd11377">
    <property type="entry name" value="Pro-peptidase_S53"/>
    <property type="match status" value="1"/>
</dbReference>
<evidence type="ECO:0000313" key="11">
    <source>
        <dbReference type="Proteomes" id="UP000294555"/>
    </source>
</evidence>
<dbReference type="PROSITE" id="PS51695">
    <property type="entry name" value="SEDOLISIN"/>
    <property type="match status" value="1"/>
</dbReference>
<dbReference type="EMBL" id="SJOI01000001">
    <property type="protein sequence ID" value="TCL04237.1"/>
    <property type="molecule type" value="Genomic_DNA"/>
</dbReference>
<feature type="domain" description="Peptidase S53" evidence="9">
    <location>
        <begin position="188"/>
        <end position="531"/>
    </location>
</feature>
<dbReference type="GO" id="GO:0046872">
    <property type="term" value="F:metal ion binding"/>
    <property type="evidence" value="ECO:0007669"/>
    <property type="project" value="UniProtKB-UniRule"/>
</dbReference>
<dbReference type="PANTHER" id="PTHR14218">
    <property type="entry name" value="PROTEASE S8 TRIPEPTIDYL PEPTIDASE I CLN2"/>
    <property type="match status" value="1"/>
</dbReference>
<keyword evidence="5 7" id="KW-0106">Calcium</keyword>
<feature type="compositionally biased region" description="Basic and acidic residues" evidence="8">
    <location>
        <begin position="1"/>
        <end position="16"/>
    </location>
</feature>
<feature type="binding site" evidence="7">
    <location>
        <position position="497"/>
    </location>
    <ligand>
        <name>Ca(2+)</name>
        <dbReference type="ChEBI" id="CHEBI:29108"/>
    </ligand>
</feature>
<comment type="caution">
    <text evidence="10">The sequence shown here is derived from an EMBL/GenBank/DDBJ whole genome shotgun (WGS) entry which is preliminary data.</text>
</comment>
<evidence type="ECO:0000256" key="7">
    <source>
        <dbReference type="PROSITE-ProRule" id="PRU01032"/>
    </source>
</evidence>
<keyword evidence="3 7" id="KW-0378">Hydrolase</keyword>
<feature type="binding site" evidence="7">
    <location>
        <position position="498"/>
    </location>
    <ligand>
        <name>Ca(2+)</name>
        <dbReference type="ChEBI" id="CHEBI:29108"/>
    </ligand>
</feature>
<accession>A0A4R1NBR9</accession>
<evidence type="ECO:0000256" key="6">
    <source>
        <dbReference type="ARBA" id="ARBA00023145"/>
    </source>
</evidence>
<feature type="binding site" evidence="7">
    <location>
        <position position="513"/>
    </location>
    <ligand>
        <name>Ca(2+)</name>
        <dbReference type="ChEBI" id="CHEBI:29108"/>
    </ligand>
</feature>
<feature type="active site" description="Charge relay system" evidence="7">
    <location>
        <position position="461"/>
    </location>
</feature>
<dbReference type="CDD" id="cd04056">
    <property type="entry name" value="Peptidases_S53"/>
    <property type="match status" value="1"/>
</dbReference>
<dbReference type="AlphaFoldDB" id="A0A4R1NBR9"/>
<protein>
    <submittedName>
        <fullName evidence="10">Kumamolisin</fullName>
    </submittedName>
</protein>
<dbReference type="GO" id="GO:0008240">
    <property type="term" value="F:tripeptidyl-peptidase activity"/>
    <property type="evidence" value="ECO:0007669"/>
    <property type="project" value="TreeGrafter"/>
</dbReference>
<evidence type="ECO:0000256" key="2">
    <source>
        <dbReference type="ARBA" id="ARBA00022723"/>
    </source>
</evidence>
<organism evidence="10 11">
    <name type="scientific">Sodalis ligni</name>
    <dbReference type="NCBI Taxonomy" id="2697027"/>
    <lineage>
        <taxon>Bacteria</taxon>
        <taxon>Pseudomonadati</taxon>
        <taxon>Pseudomonadota</taxon>
        <taxon>Gammaproteobacteria</taxon>
        <taxon>Enterobacterales</taxon>
        <taxon>Bruguierivoracaceae</taxon>
        <taxon>Sodalis</taxon>
    </lineage>
</organism>
<dbReference type="Proteomes" id="UP000294555">
    <property type="component" value="Unassembled WGS sequence"/>
</dbReference>
<feature type="active site" description="Charge relay system" evidence="7">
    <location>
        <position position="260"/>
    </location>
</feature>
<dbReference type="Pfam" id="PF09286">
    <property type="entry name" value="Pro-kuma_activ"/>
    <property type="match status" value="1"/>
</dbReference>
<keyword evidence="4 7" id="KW-0720">Serine protease</keyword>
<feature type="binding site" evidence="7">
    <location>
        <position position="511"/>
    </location>
    <ligand>
        <name>Ca(2+)</name>
        <dbReference type="ChEBI" id="CHEBI:29108"/>
    </ligand>
</feature>
<comment type="cofactor">
    <cofactor evidence="7">
        <name>Ca(2+)</name>
        <dbReference type="ChEBI" id="CHEBI:29108"/>
    </cofactor>
    <text evidence="7">Binds 1 Ca(2+) ion per subunit.</text>
</comment>
<keyword evidence="11" id="KW-1185">Reference proteome</keyword>
<keyword evidence="1 7" id="KW-0645">Protease</keyword>
<evidence type="ECO:0000256" key="4">
    <source>
        <dbReference type="ARBA" id="ARBA00022825"/>
    </source>
</evidence>
<dbReference type="SUPFAM" id="SSF54897">
    <property type="entry name" value="Protease propeptides/inhibitors"/>
    <property type="match status" value="1"/>
</dbReference>
<dbReference type="InterPro" id="IPR000209">
    <property type="entry name" value="Peptidase_S8/S53_dom"/>
</dbReference>
<dbReference type="RefSeq" id="WP_132923030.1">
    <property type="nucleotide sequence ID" value="NZ_SJOI01000001.1"/>
</dbReference>
<reference evidence="10 11" key="1">
    <citation type="submission" date="2019-02" db="EMBL/GenBank/DDBJ databases">
        <title>Investigation of anaerobic lignin degradation for improved lignocellulosic biofuels.</title>
        <authorList>
            <person name="Deangelis K."/>
        </authorList>
    </citation>
    <scope>NUCLEOTIDE SEQUENCE [LARGE SCALE GENOMIC DNA]</scope>
    <source>
        <strain evidence="10 11">159R</strain>
    </source>
</reference>
<dbReference type="InterPro" id="IPR015366">
    <property type="entry name" value="S53_propep"/>
</dbReference>
<evidence type="ECO:0000313" key="10">
    <source>
        <dbReference type="EMBL" id="TCL04237.1"/>
    </source>
</evidence>
<keyword evidence="2 7" id="KW-0479">Metal-binding</keyword>
<evidence type="ECO:0000256" key="8">
    <source>
        <dbReference type="SAM" id="MobiDB-lite"/>
    </source>
</evidence>
<evidence type="ECO:0000259" key="9">
    <source>
        <dbReference type="PROSITE" id="PS51695"/>
    </source>
</evidence>
<dbReference type="InterPro" id="IPR050819">
    <property type="entry name" value="Tripeptidyl-peptidase_I"/>
</dbReference>
<name>A0A4R1NBR9_9GAMM</name>
<evidence type="ECO:0000256" key="1">
    <source>
        <dbReference type="ARBA" id="ARBA00022670"/>
    </source>
</evidence>
<dbReference type="PANTHER" id="PTHR14218:SF15">
    <property type="entry name" value="TRIPEPTIDYL-PEPTIDASE 1"/>
    <property type="match status" value="1"/>
</dbReference>
<dbReference type="Gene3D" id="3.40.50.200">
    <property type="entry name" value="Peptidase S8/S53 domain"/>
    <property type="match status" value="1"/>
</dbReference>
<evidence type="ECO:0000256" key="3">
    <source>
        <dbReference type="ARBA" id="ARBA00022801"/>
    </source>
</evidence>
<gene>
    <name evidence="10" type="ORF">EZJ58_2349</name>
</gene>
<feature type="active site" description="Charge relay system" evidence="7">
    <location>
        <position position="264"/>
    </location>
</feature>
<proteinExistence type="predicted"/>
<keyword evidence="6" id="KW-0865">Zymogen</keyword>
<dbReference type="SMART" id="SM00944">
    <property type="entry name" value="Pro-kuma_activ"/>
    <property type="match status" value="1"/>
</dbReference>